<dbReference type="Gene3D" id="3.40.30.10">
    <property type="entry name" value="Glutaredoxin"/>
    <property type="match status" value="1"/>
</dbReference>
<dbReference type="EMBL" id="QRAY01000006">
    <property type="protein sequence ID" value="RDS59689.1"/>
    <property type="molecule type" value="Genomic_DNA"/>
</dbReference>
<dbReference type="Proteomes" id="UP000254492">
    <property type="component" value="Unassembled WGS sequence"/>
</dbReference>
<dbReference type="SUPFAM" id="SSF52833">
    <property type="entry name" value="Thioredoxin-like"/>
    <property type="match status" value="1"/>
</dbReference>
<proteinExistence type="predicted"/>
<organism evidence="1 2">
    <name type="scientific">Weissella thailandensis</name>
    <dbReference type="NCBI Taxonomy" id="89061"/>
    <lineage>
        <taxon>Bacteria</taxon>
        <taxon>Bacillati</taxon>
        <taxon>Bacillota</taxon>
        <taxon>Bacilli</taxon>
        <taxon>Lactobacillales</taxon>
        <taxon>Lactobacillaceae</taxon>
        <taxon>Weissella</taxon>
    </lineage>
</organism>
<comment type="caution">
    <text evidence="1">The sequence shown here is derived from an EMBL/GenBank/DDBJ whole genome shotgun (WGS) entry which is preliminary data.</text>
</comment>
<name>A0ABX9I4Q9_9LACO</name>
<sequence>MHKNVFWRLSLVMLEVYHFVTPLSAESITSEKLIMSYFEEMKQFVSYKMIPIVTMQSVRDTYHELKSSAVKTNYATVANNLSQLVLDTKAIQSQGRKAARSFYLKMQEQLLANEPYSEKLVLSTIAELNLDKSLFLEDYHTAATLSSLRDDQNIAANMGINTYPTMVVYDSADNKYALQTTDFSSQGLANIFSSSVTQNTNNAALHLVSYEEGSN</sequence>
<gene>
    <name evidence="1" type="ORF">DWV05_03790</name>
</gene>
<accession>A0ABX9I4Q9</accession>
<protein>
    <submittedName>
        <fullName evidence="1">Dithiol-disulfide isomerase</fullName>
    </submittedName>
</protein>
<dbReference type="InterPro" id="IPR036249">
    <property type="entry name" value="Thioredoxin-like_sf"/>
</dbReference>
<keyword evidence="2" id="KW-1185">Reference proteome</keyword>
<evidence type="ECO:0000313" key="2">
    <source>
        <dbReference type="Proteomes" id="UP000254492"/>
    </source>
</evidence>
<dbReference type="Pfam" id="PF13743">
    <property type="entry name" value="Thioredoxin_5"/>
    <property type="match status" value="1"/>
</dbReference>
<keyword evidence="1" id="KW-0413">Isomerase</keyword>
<dbReference type="GO" id="GO:0016853">
    <property type="term" value="F:isomerase activity"/>
    <property type="evidence" value="ECO:0007669"/>
    <property type="project" value="UniProtKB-KW"/>
</dbReference>
<reference evidence="1 2" key="1">
    <citation type="submission" date="2018-07" db="EMBL/GenBank/DDBJ databases">
        <title>Genome-based reclassification of Weissella jogaejeotgali as Weissella thailandensis.</title>
        <authorList>
            <person name="Chun J."/>
            <person name="Kim B.-Y."/>
            <person name="Kwak M.-J."/>
        </authorList>
    </citation>
    <scope>NUCLEOTIDE SEQUENCE [LARGE SCALE GENOMIC DNA]</scope>
    <source>
        <strain evidence="1 2">KCTC 3751</strain>
    </source>
</reference>
<evidence type="ECO:0000313" key="1">
    <source>
        <dbReference type="EMBL" id="RDS59689.1"/>
    </source>
</evidence>